<protein>
    <submittedName>
        <fullName evidence="3">Uncharacterized protein</fullName>
    </submittedName>
</protein>
<dbReference type="InterPro" id="IPR015943">
    <property type="entry name" value="WD40/YVTN_repeat-like_dom_sf"/>
</dbReference>
<gene>
    <name evidence="2" type="ORF">CGL51_03720</name>
    <name evidence="3" type="ORF">CGL52_02540</name>
</gene>
<dbReference type="SUPFAM" id="SSF50998">
    <property type="entry name" value="Quinoprotein alcohol dehydrogenase-like"/>
    <property type="match status" value="1"/>
</dbReference>
<sequence length="857" mass="92670">MRLWLVAVLLAALALAYVLPTESLDVFYWAKRDGVSIMGLDGRALWSASAVYPLIATDSAGRCLAVVNRPYVYETQENRLELRISAPTTVELSEDLVATLRQYGVSVPQRISVLLNLTIPLPPVIIPAVYKTSIASLHTPYGYPLWSVSLGPKVNATAVATDCQYIAVGAISGDVYILANGRVVDVESAGEPVTAVSWGRSPGVFYIGTAGGKILKYSSGSLAQVGVCQGSVYSLAAGPDGSVVAACFRKGERPEVELYPYGVRIAPSVLVEYGIDTPKVPAALSQDGRVFAVGVQDFVVVYTGGRESWRAKLPSLPLSIAVSGNGSVVAVGTLGGDVIILWNGKEVARLNGRGPVTSLAVSVDGRALAVESWDAAFSARLAFVKISLKAPDACLPADVAVRVGGSVYIYQLAGSGVVFIPVGRVTLEPQYKYIGDMRCRPLANVTLDVRGDIDTPVELGYVLEYRVKLSPPNITRGPQWASGPATFYAEPSVIIPVFDSPVASGRLVLTGWRVDGRVFDLPTPTLSINVSSTVDVKALYRVELPQYVQLNATHRLRLQNVLVFDQFGNPVASGTAPVVSTYPVIVKGIYVPQVLVSTAYPASVNGSISLWADLGSVVVFEGRDVEYRNGTRLVFIKWREIDSEERTVVLTADKPLRLTPVYEVQYRVWVRRPAYVAEPPNATWVARGLSVKVAAPQVFREEGNARVVLSGWVVNGELREDLKGSVVSIKVDKPLNISYTTAREYLITLSTRFGSVPSVLWVREGDVINVAPVPGDVWWPVPPIRWVFTGWRDLNTGVVYQRQVQLPVAYGPMTLEAVWAIDPIPLVLIAGAAAGAVALIWFLRRRRLARLMAEVAE</sequence>
<evidence type="ECO:0000256" key="1">
    <source>
        <dbReference type="SAM" id="Phobius"/>
    </source>
</evidence>
<comment type="caution">
    <text evidence="3">The sequence shown here is derived from an EMBL/GenBank/DDBJ whole genome shotgun (WGS) entry which is preliminary data.</text>
</comment>
<evidence type="ECO:0000313" key="2">
    <source>
        <dbReference type="EMBL" id="RFA97152.1"/>
    </source>
</evidence>
<dbReference type="EMBL" id="NMUE01000008">
    <property type="protein sequence ID" value="RFA97152.1"/>
    <property type="molecule type" value="Genomic_DNA"/>
</dbReference>
<accession>A0A371R6C4</accession>
<reference evidence="4 5" key="1">
    <citation type="submission" date="2017-07" db="EMBL/GenBank/DDBJ databases">
        <title>Draft genome sequence of aerobic hyperthermophilic archaea, Pyrobaculum aerophilum YKB31 and YKB32.</title>
        <authorList>
            <person name="Mochizuki T."/>
            <person name="Berliner A.J."/>
            <person name="Yoshida-Takashima Y."/>
            <person name="Takaki Y."/>
            <person name="Nunoura T."/>
            <person name="Takai K."/>
        </authorList>
    </citation>
    <scope>NUCLEOTIDE SEQUENCE [LARGE SCALE GENOMIC DNA]</scope>
    <source>
        <strain evidence="2 5">YKB31</strain>
        <strain evidence="3 4">YKB32</strain>
    </source>
</reference>
<evidence type="ECO:0000313" key="4">
    <source>
        <dbReference type="Proteomes" id="UP000256877"/>
    </source>
</evidence>
<evidence type="ECO:0000313" key="5">
    <source>
        <dbReference type="Proteomes" id="UP000257123"/>
    </source>
</evidence>
<keyword evidence="1" id="KW-0472">Membrane</keyword>
<dbReference type="Gene3D" id="2.130.10.10">
    <property type="entry name" value="YVTN repeat-like/Quinoprotein amine dehydrogenase"/>
    <property type="match status" value="1"/>
</dbReference>
<dbReference type="EMBL" id="NMUF01000004">
    <property type="protein sequence ID" value="RFB00051.1"/>
    <property type="molecule type" value="Genomic_DNA"/>
</dbReference>
<dbReference type="Proteomes" id="UP000256877">
    <property type="component" value="Unassembled WGS sequence"/>
</dbReference>
<dbReference type="InterPro" id="IPR011047">
    <property type="entry name" value="Quinoprotein_ADH-like_sf"/>
</dbReference>
<keyword evidence="1" id="KW-0812">Transmembrane</keyword>
<dbReference type="OrthoDB" id="28327at2157"/>
<evidence type="ECO:0000313" key="3">
    <source>
        <dbReference type="EMBL" id="RFB00051.1"/>
    </source>
</evidence>
<name>A0A371R6C4_9CREN</name>
<dbReference type="RefSeq" id="WP_116420731.1">
    <property type="nucleotide sequence ID" value="NZ_NMUE01000008.1"/>
</dbReference>
<proteinExistence type="predicted"/>
<feature type="transmembrane region" description="Helical" evidence="1">
    <location>
        <begin position="824"/>
        <end position="843"/>
    </location>
</feature>
<keyword evidence="1" id="KW-1133">Transmembrane helix</keyword>
<dbReference type="Proteomes" id="UP000257123">
    <property type="component" value="Unassembled WGS sequence"/>
</dbReference>
<dbReference type="AlphaFoldDB" id="A0A371R6C4"/>
<organism evidence="3 4">
    <name type="scientific">Pyrobaculum aerophilum</name>
    <dbReference type="NCBI Taxonomy" id="13773"/>
    <lineage>
        <taxon>Archaea</taxon>
        <taxon>Thermoproteota</taxon>
        <taxon>Thermoprotei</taxon>
        <taxon>Thermoproteales</taxon>
        <taxon>Thermoproteaceae</taxon>
        <taxon>Pyrobaculum</taxon>
    </lineage>
</organism>